<dbReference type="InterPro" id="IPR020550">
    <property type="entry name" value="Inositol_monophosphatase_CS"/>
</dbReference>
<dbReference type="InterPro" id="IPR033942">
    <property type="entry name" value="IMPase"/>
</dbReference>
<dbReference type="InterPro" id="IPR000760">
    <property type="entry name" value="Inositol_monophosphatase-like"/>
</dbReference>
<dbReference type="GO" id="GO:0006020">
    <property type="term" value="P:inositol metabolic process"/>
    <property type="evidence" value="ECO:0007669"/>
    <property type="project" value="TreeGrafter"/>
</dbReference>
<evidence type="ECO:0000256" key="7">
    <source>
        <dbReference type="ARBA" id="ARBA00022842"/>
    </source>
</evidence>
<keyword evidence="6" id="KW-0378">Hydrolase</keyword>
<dbReference type="GO" id="GO:0046854">
    <property type="term" value="P:phosphatidylinositol phosphate biosynthetic process"/>
    <property type="evidence" value="ECO:0007669"/>
    <property type="project" value="InterPro"/>
</dbReference>
<dbReference type="PANTHER" id="PTHR20854">
    <property type="entry name" value="INOSITOL MONOPHOSPHATASE"/>
    <property type="match status" value="1"/>
</dbReference>
<dbReference type="EC" id="3.1.3.25" evidence="4"/>
<organism evidence="8">
    <name type="scientific">marine metagenome</name>
    <dbReference type="NCBI Taxonomy" id="408172"/>
    <lineage>
        <taxon>unclassified sequences</taxon>
        <taxon>metagenomes</taxon>
        <taxon>ecological metagenomes</taxon>
    </lineage>
</organism>
<evidence type="ECO:0000256" key="3">
    <source>
        <dbReference type="ARBA" id="ARBA00009759"/>
    </source>
</evidence>
<dbReference type="PRINTS" id="PR00377">
    <property type="entry name" value="IMPHPHTASES"/>
</dbReference>
<dbReference type="PANTHER" id="PTHR20854:SF4">
    <property type="entry name" value="INOSITOL-1-MONOPHOSPHATASE-RELATED"/>
    <property type="match status" value="1"/>
</dbReference>
<accession>A0A381VDJ0</accession>
<gene>
    <name evidence="8" type="ORF">METZ01_LOCUS91273</name>
</gene>
<dbReference type="CDD" id="cd01639">
    <property type="entry name" value="IMPase"/>
    <property type="match status" value="1"/>
</dbReference>
<dbReference type="AlphaFoldDB" id="A0A381VDJ0"/>
<dbReference type="InterPro" id="IPR022337">
    <property type="entry name" value="Inositol_monophosphatase_SuhB"/>
</dbReference>
<comment type="catalytic activity">
    <reaction evidence="1">
        <text>a myo-inositol phosphate + H2O = myo-inositol + phosphate</text>
        <dbReference type="Rhea" id="RHEA:24056"/>
        <dbReference type="ChEBI" id="CHEBI:15377"/>
        <dbReference type="ChEBI" id="CHEBI:17268"/>
        <dbReference type="ChEBI" id="CHEBI:43474"/>
        <dbReference type="ChEBI" id="CHEBI:84139"/>
        <dbReference type="EC" id="3.1.3.25"/>
    </reaction>
</comment>
<dbReference type="FunFam" id="3.30.540.10:FF:000003">
    <property type="entry name" value="Inositol-1-monophosphatase"/>
    <property type="match status" value="1"/>
</dbReference>
<keyword evidence="5" id="KW-0479">Metal-binding</keyword>
<dbReference type="GO" id="GO:0046872">
    <property type="term" value="F:metal ion binding"/>
    <property type="evidence" value="ECO:0007669"/>
    <property type="project" value="UniProtKB-KW"/>
</dbReference>
<evidence type="ECO:0000256" key="6">
    <source>
        <dbReference type="ARBA" id="ARBA00022801"/>
    </source>
</evidence>
<evidence type="ECO:0000256" key="2">
    <source>
        <dbReference type="ARBA" id="ARBA00001946"/>
    </source>
</evidence>
<evidence type="ECO:0000313" key="8">
    <source>
        <dbReference type="EMBL" id="SVA38419.1"/>
    </source>
</evidence>
<reference evidence="8" key="1">
    <citation type="submission" date="2018-05" db="EMBL/GenBank/DDBJ databases">
        <authorList>
            <person name="Lanie J.A."/>
            <person name="Ng W.-L."/>
            <person name="Kazmierczak K.M."/>
            <person name="Andrzejewski T.M."/>
            <person name="Davidsen T.M."/>
            <person name="Wayne K.J."/>
            <person name="Tettelin H."/>
            <person name="Glass J.I."/>
            <person name="Rusch D."/>
            <person name="Podicherti R."/>
            <person name="Tsui H.-C.T."/>
            <person name="Winkler M.E."/>
        </authorList>
    </citation>
    <scope>NUCLEOTIDE SEQUENCE</scope>
</reference>
<dbReference type="SUPFAM" id="SSF56655">
    <property type="entry name" value="Carbohydrate phosphatase"/>
    <property type="match status" value="1"/>
</dbReference>
<dbReference type="GO" id="GO:0007165">
    <property type="term" value="P:signal transduction"/>
    <property type="evidence" value="ECO:0007669"/>
    <property type="project" value="TreeGrafter"/>
</dbReference>
<dbReference type="PRINTS" id="PR01959">
    <property type="entry name" value="SBIMPHPHTASE"/>
</dbReference>
<dbReference type="Gene3D" id="3.40.190.80">
    <property type="match status" value="1"/>
</dbReference>
<evidence type="ECO:0000256" key="5">
    <source>
        <dbReference type="ARBA" id="ARBA00022723"/>
    </source>
</evidence>
<keyword evidence="7" id="KW-0460">Magnesium</keyword>
<dbReference type="GO" id="GO:0008934">
    <property type="term" value="F:inositol monophosphate 1-phosphatase activity"/>
    <property type="evidence" value="ECO:0007669"/>
    <property type="project" value="InterPro"/>
</dbReference>
<dbReference type="Pfam" id="PF00459">
    <property type="entry name" value="Inositol_P"/>
    <property type="match status" value="1"/>
</dbReference>
<comment type="cofactor">
    <cofactor evidence="2">
        <name>Mg(2+)</name>
        <dbReference type="ChEBI" id="CHEBI:18420"/>
    </cofactor>
</comment>
<dbReference type="PROSITE" id="PS00629">
    <property type="entry name" value="IMP_1"/>
    <property type="match status" value="1"/>
</dbReference>
<evidence type="ECO:0000256" key="1">
    <source>
        <dbReference type="ARBA" id="ARBA00001033"/>
    </source>
</evidence>
<name>A0A381VDJ0_9ZZZZ</name>
<protein>
    <recommendedName>
        <fullName evidence="4">inositol-phosphate phosphatase</fullName>
        <ecNumber evidence="4">3.1.3.25</ecNumber>
    </recommendedName>
</protein>
<dbReference type="Gene3D" id="3.30.540.10">
    <property type="entry name" value="Fructose-1,6-Bisphosphatase, subunit A, domain 1"/>
    <property type="match status" value="1"/>
</dbReference>
<dbReference type="PROSITE" id="PS00630">
    <property type="entry name" value="IMP_2"/>
    <property type="match status" value="1"/>
</dbReference>
<dbReference type="InterPro" id="IPR020583">
    <property type="entry name" value="Inositol_monoP_metal-BS"/>
</dbReference>
<dbReference type="EMBL" id="UINC01008541">
    <property type="protein sequence ID" value="SVA38419.1"/>
    <property type="molecule type" value="Genomic_DNA"/>
</dbReference>
<evidence type="ECO:0000256" key="4">
    <source>
        <dbReference type="ARBA" id="ARBA00013106"/>
    </source>
</evidence>
<sequence>MEPKVNIALEAARTGCKELLRFKDEVDKMDIIEKGPADYVTEMDKRVEDIIISSLKKTYPKHSYLSEEIGETKGRGIDLESVWVIDPLDGTTNYIHGFPYYAITIAYVEKGKTLHAITLDVSRQDEFTASLGKGAYLNNRRIRVSKRTGIRGALLSNSSHNTESGRVRHDNIATFRALYSHGLTIRRTGSTALDLANVAAGRLDGFWGSGLEDWDIAAGGLLVQEAGGLVSNYFGEPEYREGGNILASTTKCFKPMLKAIKPFAYLAED</sequence>
<proteinExistence type="inferred from homology"/>
<comment type="similarity">
    <text evidence="3">Belongs to the inositol monophosphatase superfamily.</text>
</comment>